<dbReference type="PROSITE" id="PS51371">
    <property type="entry name" value="CBS"/>
    <property type="match status" value="2"/>
</dbReference>
<feature type="transmembrane region" description="Helical" evidence="9">
    <location>
        <begin position="308"/>
        <end position="328"/>
    </location>
</feature>
<dbReference type="SMART" id="SM00924">
    <property type="entry name" value="MgtE_N"/>
    <property type="match status" value="1"/>
</dbReference>
<evidence type="ECO:0000256" key="5">
    <source>
        <dbReference type="ARBA" id="ARBA00022842"/>
    </source>
</evidence>
<comment type="similarity">
    <text evidence="2 9">Belongs to the SLC41A transporter family.</text>
</comment>
<dbReference type="InterPro" id="IPR038076">
    <property type="entry name" value="MgtE_N_sf"/>
</dbReference>
<comment type="subcellular location">
    <subcellularLocation>
        <location evidence="9">Cell membrane</location>
        <topology evidence="9">Multi-pass membrane protein</topology>
    </subcellularLocation>
    <subcellularLocation>
        <location evidence="1">Membrane</location>
        <topology evidence="1">Multi-pass membrane protein</topology>
    </subcellularLocation>
</comment>
<feature type="domain" description="CBS" evidence="10">
    <location>
        <begin position="223"/>
        <end position="282"/>
    </location>
</feature>
<dbReference type="Pfam" id="PF03448">
    <property type="entry name" value="MgtE_N"/>
    <property type="match status" value="1"/>
</dbReference>
<evidence type="ECO:0000256" key="4">
    <source>
        <dbReference type="ARBA" id="ARBA00022692"/>
    </source>
</evidence>
<dbReference type="Gene3D" id="1.10.357.20">
    <property type="entry name" value="SLC41 divalent cation transporters, integral membrane domain"/>
    <property type="match status" value="1"/>
</dbReference>
<accession>A0ABT1JII2</accession>
<dbReference type="InterPro" id="IPR006667">
    <property type="entry name" value="SLC41_membr_dom"/>
</dbReference>
<dbReference type="Gene3D" id="3.10.580.10">
    <property type="entry name" value="CBS-domain"/>
    <property type="match status" value="1"/>
</dbReference>
<evidence type="ECO:0000256" key="9">
    <source>
        <dbReference type="RuleBase" id="RU362011"/>
    </source>
</evidence>
<dbReference type="SMART" id="SM00116">
    <property type="entry name" value="CBS"/>
    <property type="match status" value="2"/>
</dbReference>
<keyword evidence="5 9" id="KW-0460">Magnesium</keyword>
<dbReference type="CDD" id="cd04606">
    <property type="entry name" value="CBS_pair_Mg_transporter"/>
    <property type="match status" value="1"/>
</dbReference>
<feature type="domain" description="CBS" evidence="10">
    <location>
        <begin position="160"/>
        <end position="222"/>
    </location>
</feature>
<evidence type="ECO:0000256" key="2">
    <source>
        <dbReference type="ARBA" id="ARBA00009749"/>
    </source>
</evidence>
<gene>
    <name evidence="11" type="ORF">G443_002248</name>
</gene>
<organism evidence="11 12">
    <name type="scientific">Actinoalloteichus caeruleus DSM 43889</name>
    <dbReference type="NCBI Taxonomy" id="1120930"/>
    <lineage>
        <taxon>Bacteria</taxon>
        <taxon>Bacillati</taxon>
        <taxon>Actinomycetota</taxon>
        <taxon>Actinomycetes</taxon>
        <taxon>Pseudonocardiales</taxon>
        <taxon>Pseudonocardiaceae</taxon>
        <taxon>Actinoalloteichus</taxon>
        <taxon>Actinoalloteichus cyanogriseus</taxon>
    </lineage>
</organism>
<dbReference type="SUPFAM" id="SSF158791">
    <property type="entry name" value="MgtE N-terminal domain-like"/>
    <property type="match status" value="1"/>
</dbReference>
<dbReference type="Pfam" id="PF01769">
    <property type="entry name" value="MgtE"/>
    <property type="match status" value="1"/>
</dbReference>
<comment type="caution">
    <text evidence="11">The sequence shown here is derived from an EMBL/GenBank/DDBJ whole genome shotgun (WGS) entry which is preliminary data.</text>
</comment>
<feature type="transmembrane region" description="Helical" evidence="9">
    <location>
        <begin position="411"/>
        <end position="434"/>
    </location>
</feature>
<feature type="transmembrane region" description="Helical" evidence="9">
    <location>
        <begin position="446"/>
        <end position="469"/>
    </location>
</feature>
<dbReference type="InterPro" id="IPR006668">
    <property type="entry name" value="Mg_transptr_MgtE_intracell_dom"/>
</dbReference>
<reference evidence="11 12" key="1">
    <citation type="submission" date="2013-07" db="EMBL/GenBank/DDBJ databases">
        <authorList>
            <consortium name="DOE Joint Genome Institute"/>
            <person name="Reeve W."/>
            <person name="Huntemann M."/>
            <person name="Han J."/>
            <person name="Chen A."/>
            <person name="Kyrpides N."/>
            <person name="Mavromatis K."/>
            <person name="Markowitz V."/>
            <person name="Palaniappan K."/>
            <person name="Ivanova N."/>
            <person name="Schaumberg A."/>
            <person name="Pati A."/>
            <person name="Liolios K."/>
            <person name="Nordberg H.P."/>
            <person name="Cantor M.N."/>
            <person name="Hua S.X."/>
            <person name="Woyke T."/>
        </authorList>
    </citation>
    <scope>NUCLEOTIDE SEQUENCE [LARGE SCALE GENOMIC DNA]</scope>
    <source>
        <strain evidence="11 12">DSM 43889</strain>
    </source>
</reference>
<proteinExistence type="inferred from homology"/>
<dbReference type="InterPro" id="IPR006669">
    <property type="entry name" value="MgtE_transporter"/>
</dbReference>
<comment type="subunit">
    <text evidence="9">Homodimer.</text>
</comment>
<evidence type="ECO:0000256" key="8">
    <source>
        <dbReference type="PROSITE-ProRule" id="PRU00703"/>
    </source>
</evidence>
<sequence>MRHASRPGWRDDGQYGRRLALGHTGGEIVTDEQLRDFLDRQDLVGLQRWLREQPPHEIAAELSRLDTAEMAVPFRLLDKERALDVFEELDPVHQQEVLTGLRDSAARELVEGMDPDDRARLIDEVPAKVAKKVLAGLSFRERQMTAALLGYPENSVGRVMTPEVVALHRTLDVSEALRVVRTKGRSAETVYTLPVVDDGRYLIGVISLRSLVTGHPEQRIDDLTDVEVPTAAATDEAEAAARLMQEANLLALPVVDSENRLLGLLTFDDALEVIEAADTEDVERQAGASPLGQPYLSASVVKLARSRVVWLLLLIVAATLTVNVLQYFEDNLAEVTALALFIPLITGSGGNAGSQSATSIVRAIAVGDVRLGDLPKVVWREGRVGLLLGVALALIGLLIGGLLVGFDLAAVVAVSLVVVCTWAAIVGGSMPLLAKKLGVDPAVVSAPMVTTLVDATGLIIYFMTARVVLGL</sequence>
<name>A0ABT1JII2_ACTCY</name>
<dbReference type="Gene3D" id="1.25.60.10">
    <property type="entry name" value="MgtE N-terminal domain-like"/>
    <property type="match status" value="1"/>
</dbReference>
<comment type="caution">
    <text evidence="9">Lacks conserved residue(s) required for the propagation of feature annotation.</text>
</comment>
<dbReference type="SUPFAM" id="SSF54631">
    <property type="entry name" value="CBS-domain pair"/>
    <property type="match status" value="1"/>
</dbReference>
<keyword evidence="4 9" id="KW-0812">Transmembrane</keyword>
<dbReference type="InterPro" id="IPR046342">
    <property type="entry name" value="CBS_dom_sf"/>
</dbReference>
<evidence type="ECO:0000313" key="12">
    <source>
        <dbReference type="Proteomes" id="UP000791080"/>
    </source>
</evidence>
<dbReference type="InterPro" id="IPR036739">
    <property type="entry name" value="SLC41_membr_dom_sf"/>
</dbReference>
<reference evidence="11 12" key="2">
    <citation type="submission" date="2022-06" db="EMBL/GenBank/DDBJ databases">
        <title>Genomic Encyclopedia of Type Strains, Phase I: the one thousand microbial genomes (KMG-I) project.</title>
        <authorList>
            <person name="Kyrpides N."/>
        </authorList>
    </citation>
    <scope>NUCLEOTIDE SEQUENCE [LARGE SCALE GENOMIC DNA]</scope>
    <source>
        <strain evidence="11 12">DSM 43889</strain>
    </source>
</reference>
<evidence type="ECO:0000313" key="11">
    <source>
        <dbReference type="EMBL" id="MCP2331978.1"/>
    </source>
</evidence>
<dbReference type="EMBL" id="AUBJ02000001">
    <property type="protein sequence ID" value="MCP2331978.1"/>
    <property type="molecule type" value="Genomic_DNA"/>
</dbReference>
<evidence type="ECO:0000256" key="7">
    <source>
        <dbReference type="ARBA" id="ARBA00023136"/>
    </source>
</evidence>
<dbReference type="Proteomes" id="UP000791080">
    <property type="component" value="Unassembled WGS sequence"/>
</dbReference>
<evidence type="ECO:0000256" key="6">
    <source>
        <dbReference type="ARBA" id="ARBA00022989"/>
    </source>
</evidence>
<dbReference type="PANTHER" id="PTHR43773:SF1">
    <property type="entry name" value="MAGNESIUM TRANSPORTER MGTE"/>
    <property type="match status" value="1"/>
</dbReference>
<evidence type="ECO:0000256" key="1">
    <source>
        <dbReference type="ARBA" id="ARBA00004141"/>
    </source>
</evidence>
<dbReference type="SUPFAM" id="SSF161093">
    <property type="entry name" value="MgtE membrane domain-like"/>
    <property type="match status" value="1"/>
</dbReference>
<feature type="transmembrane region" description="Helical" evidence="9">
    <location>
        <begin position="384"/>
        <end position="404"/>
    </location>
</feature>
<keyword evidence="12" id="KW-1185">Reference proteome</keyword>
<protein>
    <recommendedName>
        <fullName evidence="9">Magnesium transporter MgtE</fullName>
    </recommendedName>
</protein>
<keyword evidence="7 9" id="KW-0472">Membrane</keyword>
<evidence type="ECO:0000259" key="10">
    <source>
        <dbReference type="PROSITE" id="PS51371"/>
    </source>
</evidence>
<dbReference type="InterPro" id="IPR000644">
    <property type="entry name" value="CBS_dom"/>
</dbReference>
<keyword evidence="3 9" id="KW-0813">Transport</keyword>
<keyword evidence="9" id="KW-1003">Cell membrane</keyword>
<dbReference type="PANTHER" id="PTHR43773">
    <property type="entry name" value="MAGNESIUM TRANSPORTER MGTE"/>
    <property type="match status" value="1"/>
</dbReference>
<evidence type="ECO:0000256" key="3">
    <source>
        <dbReference type="ARBA" id="ARBA00022448"/>
    </source>
</evidence>
<dbReference type="NCBIfam" id="TIGR00400">
    <property type="entry name" value="mgtE"/>
    <property type="match status" value="1"/>
</dbReference>
<dbReference type="Pfam" id="PF00571">
    <property type="entry name" value="CBS"/>
    <property type="match status" value="2"/>
</dbReference>
<keyword evidence="6 9" id="KW-1133">Transmembrane helix</keyword>
<keyword evidence="8" id="KW-0129">CBS domain</keyword>
<comment type="function">
    <text evidence="9">Acts as a magnesium transporter.</text>
</comment>
<keyword evidence="9" id="KW-0479">Metal-binding</keyword>